<keyword evidence="1" id="KW-0238">DNA-binding</keyword>
<evidence type="ECO:0000256" key="3">
    <source>
        <dbReference type="SAM" id="MobiDB-lite"/>
    </source>
</evidence>
<dbReference type="GO" id="GO:0003677">
    <property type="term" value="F:DNA binding"/>
    <property type="evidence" value="ECO:0007669"/>
    <property type="project" value="UniProtKB-KW"/>
</dbReference>
<dbReference type="Proteomes" id="UP000286097">
    <property type="component" value="Unassembled WGS sequence"/>
</dbReference>
<dbReference type="EMBL" id="QKXF01000174">
    <property type="protein sequence ID" value="RQM15024.1"/>
    <property type="molecule type" value="Genomic_DNA"/>
</dbReference>
<comment type="caution">
    <text evidence="4">The sequence shown here is derived from an EMBL/GenBank/DDBJ whole genome shotgun (WGS) entry which is preliminary data.</text>
</comment>
<dbReference type="InterPro" id="IPR055315">
    <property type="entry name" value="Cramped-like"/>
</dbReference>
<evidence type="ECO:0000313" key="5">
    <source>
        <dbReference type="Proteomes" id="UP000286097"/>
    </source>
</evidence>
<dbReference type="GO" id="GO:0007389">
    <property type="term" value="P:pattern specification process"/>
    <property type="evidence" value="ECO:0007669"/>
    <property type="project" value="TreeGrafter"/>
</dbReference>
<dbReference type="PANTHER" id="PTHR21677:SF1">
    <property type="entry name" value="PROTEIN CRAMPED-LIKE"/>
    <property type="match status" value="1"/>
</dbReference>
<dbReference type="GO" id="GO:0003682">
    <property type="term" value="F:chromatin binding"/>
    <property type="evidence" value="ECO:0007669"/>
    <property type="project" value="InterPro"/>
</dbReference>
<gene>
    <name evidence="4" type="ORF">DD237_005152</name>
</gene>
<feature type="compositionally biased region" description="Low complexity" evidence="3">
    <location>
        <begin position="139"/>
        <end position="148"/>
    </location>
</feature>
<feature type="compositionally biased region" description="Basic and acidic residues" evidence="3">
    <location>
        <begin position="157"/>
        <end position="166"/>
    </location>
</feature>
<keyword evidence="2" id="KW-0539">Nucleus</keyword>
<name>A0A3R7W4J5_9STRA</name>
<evidence type="ECO:0000256" key="1">
    <source>
        <dbReference type="ARBA" id="ARBA00023125"/>
    </source>
</evidence>
<sequence length="696" mass="78329">MPITLLIMEDSHHFASSLSPDSFDSDSLSGLHTTWMDDEQLNNLLIMDVFSDVPMSRPQNSSTDCFNIAEKSMEQSNAIDSVLYTELGDHESQLLNAALDVPADRKHSPFLESFADTTVATSPLKMQTRHCRSPRTRRTTSSALSRTETGTRLQRISKKESNETKEPTTLLSDTMRPRTRSSLWQKHEQNTFFALFKVKWPPTPKSKPLPPFSSLLLQRFDAISTKIRTKSVMEVKQFYTMVLQNIYELLEVVDNDVDLTNPDQVRIAVWCWSKLIADKKHYDEFRGLASEPAAVKANLANVLLQSIIRSRRQMLKAKSENLTLNSNAPAPGLTSISAWVSRSNLSSFFARPDVPVSEASTVQIHYPMVRKKHSASMGQVAVMSSARAASVFDNAKKVLSLPNELPGGATVERKRSVFTDHSPVIASVKTHQSGIGSATFTSPAPMEKRSRSRTQNEILFHTPQKMSRKKIYIKMRMVPRDKQTKADLVRCGCRPKVELKLSSTKKVSEITAHMSKKWAKVRPLLPKEAVLCFFQKRGTDKWSKEDPNVTCFDIWKLSGKQTNDENVVEVSYVWMVPEKMTTFADDPNVQAQDLMPLSFQSGFYSEKLYSPTKQAISNGDESETDQFSPALGLQEFSETAAFDRSVTAEANEEAAAIEAMISDSCDEDLGEEFRLARGCLRRRIKPVLLSKEEFNI</sequence>
<feature type="compositionally biased region" description="Basic residues" evidence="3">
    <location>
        <begin position="127"/>
        <end position="138"/>
    </location>
</feature>
<dbReference type="VEuPathDB" id="FungiDB:DD237_005152"/>
<protein>
    <submittedName>
        <fullName evidence="4">Uncharacterized protein</fullName>
    </submittedName>
</protein>
<evidence type="ECO:0000313" key="4">
    <source>
        <dbReference type="EMBL" id="RQM15024.1"/>
    </source>
</evidence>
<reference evidence="4 5" key="1">
    <citation type="submission" date="2018-06" db="EMBL/GenBank/DDBJ databases">
        <title>Comparative genomics of downy mildews reveals potential adaptations to biotrophy.</title>
        <authorList>
            <person name="Fletcher K."/>
            <person name="Klosterman S.J."/>
            <person name="Derevnina L."/>
            <person name="Martin F."/>
            <person name="Koike S."/>
            <person name="Reyes Chin-Wo S."/>
            <person name="Mou B."/>
            <person name="Michelmore R."/>
        </authorList>
    </citation>
    <scope>NUCLEOTIDE SEQUENCE [LARGE SCALE GENOMIC DNA]</scope>
    <source>
        <strain evidence="4 5">R13</strain>
    </source>
</reference>
<dbReference type="PANTHER" id="PTHR21677">
    <property type="entry name" value="CRAMPED PROTEIN"/>
    <property type="match status" value="1"/>
</dbReference>
<organism evidence="4 5">
    <name type="scientific">Peronospora effusa</name>
    <dbReference type="NCBI Taxonomy" id="542832"/>
    <lineage>
        <taxon>Eukaryota</taxon>
        <taxon>Sar</taxon>
        <taxon>Stramenopiles</taxon>
        <taxon>Oomycota</taxon>
        <taxon>Peronosporomycetes</taxon>
        <taxon>Peronosporales</taxon>
        <taxon>Peronosporaceae</taxon>
        <taxon>Peronospora</taxon>
    </lineage>
</organism>
<dbReference type="AlphaFoldDB" id="A0A3R7W4J5"/>
<dbReference type="GO" id="GO:0005634">
    <property type="term" value="C:nucleus"/>
    <property type="evidence" value="ECO:0007669"/>
    <property type="project" value="TreeGrafter"/>
</dbReference>
<proteinExistence type="predicted"/>
<accession>A0A3R7W4J5</accession>
<evidence type="ECO:0000256" key="2">
    <source>
        <dbReference type="ARBA" id="ARBA00023242"/>
    </source>
</evidence>
<feature type="region of interest" description="Disordered" evidence="3">
    <location>
        <begin position="125"/>
        <end position="178"/>
    </location>
</feature>